<evidence type="ECO:0000313" key="1">
    <source>
        <dbReference type="EMBL" id="KAA8544987.1"/>
    </source>
</evidence>
<sequence>MAALGEIRYQDLISEMSVVETTASEAEIRHHSEIEATKVEVVDEQKDKILKLGRKLASNGYNLYLKKMAKAFLEIDTEVLDHIEVSNIESGDFKDDEISEEPTAPIDP</sequence>
<dbReference type="EMBL" id="CM018033">
    <property type="protein sequence ID" value="KAA8544987.1"/>
    <property type="molecule type" value="Genomic_DNA"/>
</dbReference>
<name>A0A5J5BT86_9ASTE</name>
<organism evidence="1 2">
    <name type="scientific">Nyssa sinensis</name>
    <dbReference type="NCBI Taxonomy" id="561372"/>
    <lineage>
        <taxon>Eukaryota</taxon>
        <taxon>Viridiplantae</taxon>
        <taxon>Streptophyta</taxon>
        <taxon>Embryophyta</taxon>
        <taxon>Tracheophyta</taxon>
        <taxon>Spermatophyta</taxon>
        <taxon>Magnoliopsida</taxon>
        <taxon>eudicotyledons</taxon>
        <taxon>Gunneridae</taxon>
        <taxon>Pentapetalae</taxon>
        <taxon>asterids</taxon>
        <taxon>Cornales</taxon>
        <taxon>Nyssaceae</taxon>
        <taxon>Nyssa</taxon>
    </lineage>
</organism>
<dbReference type="AlphaFoldDB" id="A0A5J5BT86"/>
<protein>
    <submittedName>
        <fullName evidence="1">Uncharacterized protein</fullName>
    </submittedName>
</protein>
<keyword evidence="2" id="KW-1185">Reference proteome</keyword>
<gene>
    <name evidence="1" type="ORF">F0562_019796</name>
</gene>
<dbReference type="Proteomes" id="UP000325577">
    <property type="component" value="Linkage Group LG10"/>
</dbReference>
<accession>A0A5J5BT86</accession>
<evidence type="ECO:0000313" key="2">
    <source>
        <dbReference type="Proteomes" id="UP000325577"/>
    </source>
</evidence>
<proteinExistence type="predicted"/>
<reference evidence="1 2" key="1">
    <citation type="submission" date="2019-09" db="EMBL/GenBank/DDBJ databases">
        <title>A chromosome-level genome assembly of the Chinese tupelo Nyssa sinensis.</title>
        <authorList>
            <person name="Yang X."/>
            <person name="Kang M."/>
            <person name="Yang Y."/>
            <person name="Xiong H."/>
            <person name="Wang M."/>
            <person name="Zhang Z."/>
            <person name="Wang Z."/>
            <person name="Wu H."/>
            <person name="Ma T."/>
            <person name="Liu J."/>
            <person name="Xi Z."/>
        </authorList>
    </citation>
    <scope>NUCLEOTIDE SEQUENCE [LARGE SCALE GENOMIC DNA]</scope>
    <source>
        <strain evidence="1">J267</strain>
        <tissue evidence="1">Leaf</tissue>
    </source>
</reference>